<comment type="caution">
    <text evidence="2">The sequence shown here is derived from an EMBL/GenBank/DDBJ whole genome shotgun (WGS) entry which is preliminary data.</text>
</comment>
<dbReference type="InterPro" id="IPR000073">
    <property type="entry name" value="AB_hydrolase_1"/>
</dbReference>
<dbReference type="GO" id="GO:0080032">
    <property type="term" value="F:methyl jasmonate esterase activity"/>
    <property type="evidence" value="ECO:0007669"/>
    <property type="project" value="TreeGrafter"/>
</dbReference>
<evidence type="ECO:0000313" key="3">
    <source>
        <dbReference type="Proteomes" id="UP000294662"/>
    </source>
</evidence>
<reference evidence="2 3" key="1">
    <citation type="submission" date="2019-03" db="EMBL/GenBank/DDBJ databases">
        <authorList>
            <person name="Zhang S."/>
        </authorList>
    </citation>
    <scope>NUCLEOTIDE SEQUENCE [LARGE SCALE GENOMIC DNA]</scope>
    <source>
        <strain evidence="2 3">S4J41</strain>
    </source>
</reference>
<proteinExistence type="predicted"/>
<dbReference type="Gene3D" id="3.40.50.1820">
    <property type="entry name" value="alpha/beta hydrolase"/>
    <property type="match status" value="1"/>
</dbReference>
<organism evidence="2 3">
    <name type="scientific">Antarcticimicrobium sediminis</name>
    <dbReference type="NCBI Taxonomy" id="2546227"/>
    <lineage>
        <taxon>Bacteria</taxon>
        <taxon>Pseudomonadati</taxon>
        <taxon>Pseudomonadota</taxon>
        <taxon>Alphaproteobacteria</taxon>
        <taxon>Rhodobacterales</taxon>
        <taxon>Paracoccaceae</taxon>
        <taxon>Antarcticimicrobium</taxon>
    </lineage>
</organism>
<dbReference type="InterPro" id="IPR029058">
    <property type="entry name" value="AB_hydrolase_fold"/>
</dbReference>
<dbReference type="GO" id="GO:0080030">
    <property type="term" value="F:methyl indole-3-acetate esterase activity"/>
    <property type="evidence" value="ECO:0007669"/>
    <property type="project" value="TreeGrafter"/>
</dbReference>
<dbReference type="Pfam" id="PF12697">
    <property type="entry name" value="Abhydrolase_6"/>
    <property type="match status" value="1"/>
</dbReference>
<evidence type="ECO:0000259" key="1">
    <source>
        <dbReference type="Pfam" id="PF12697"/>
    </source>
</evidence>
<accession>A0A4R5EW04</accession>
<keyword evidence="3" id="KW-1185">Reference proteome</keyword>
<dbReference type="RefSeq" id="WP_132828461.1">
    <property type="nucleotide sequence ID" value="NZ_SMFP01000004.1"/>
</dbReference>
<dbReference type="PANTHER" id="PTHR10992:SF1086">
    <property type="entry name" value="AB HYDROLASE-1 DOMAIN-CONTAINING PROTEIN"/>
    <property type="match status" value="1"/>
</dbReference>
<evidence type="ECO:0000313" key="2">
    <source>
        <dbReference type="EMBL" id="TDE39091.1"/>
    </source>
</evidence>
<feature type="domain" description="AB hydrolase-1" evidence="1">
    <location>
        <begin position="4"/>
        <end position="228"/>
    </location>
</feature>
<keyword evidence="2" id="KW-0378">Hydrolase</keyword>
<dbReference type="InterPro" id="IPR045889">
    <property type="entry name" value="MES/HNL"/>
</dbReference>
<dbReference type="EMBL" id="SMFP01000004">
    <property type="protein sequence ID" value="TDE39091.1"/>
    <property type="molecule type" value="Genomic_DNA"/>
</dbReference>
<dbReference type="SUPFAM" id="SSF53474">
    <property type="entry name" value="alpha/beta-Hydrolases"/>
    <property type="match status" value="1"/>
</dbReference>
<dbReference type="OrthoDB" id="9814966at2"/>
<dbReference type="PANTHER" id="PTHR10992">
    <property type="entry name" value="METHYLESTERASE FAMILY MEMBER"/>
    <property type="match status" value="1"/>
</dbReference>
<protein>
    <submittedName>
        <fullName evidence="2">Alpha/beta fold hydrolase</fullName>
    </submittedName>
</protein>
<dbReference type="AlphaFoldDB" id="A0A4R5EW04"/>
<dbReference type="Proteomes" id="UP000294662">
    <property type="component" value="Unassembled WGS sequence"/>
</dbReference>
<name>A0A4R5EW04_9RHOB</name>
<sequence length="237" mass="26083">MADFLLIHGSCHGAWCWRDVIPALKALGHNARAIDMPSHGDDPTPLEQVTLAGCRDAILAASTPETIVVGHSWGGYPISAAGEAAPEKMRALIYLCAYVPISGLSMIDMRKRAKRQPLMPAVRRAEDGLSYTFDPDSLRELFYHDCPEETVAYAMPRLCPQATRPQTTPLSLTARYQTLPKAYIRCANDQAIPPEYQAEMVQDWPRDRVFSLPTSHSPFFAAPSALAALLDQIAATF</sequence>
<gene>
    <name evidence="2" type="ORF">E1B25_08805</name>
</gene>